<proteinExistence type="predicted"/>
<evidence type="ECO:0000256" key="1">
    <source>
        <dbReference type="SAM" id="MobiDB-lite"/>
    </source>
</evidence>
<feature type="region of interest" description="Disordered" evidence="1">
    <location>
        <begin position="156"/>
        <end position="198"/>
    </location>
</feature>
<feature type="compositionally biased region" description="Low complexity" evidence="1">
    <location>
        <begin position="34"/>
        <end position="52"/>
    </location>
</feature>
<keyword evidence="4" id="KW-1185">Reference proteome</keyword>
<reference evidence="3" key="1">
    <citation type="journal article" date="2020" name="Stud. Mycol.">
        <title>101 Dothideomycetes genomes: a test case for predicting lifestyles and emergence of pathogens.</title>
        <authorList>
            <person name="Haridas S."/>
            <person name="Albert R."/>
            <person name="Binder M."/>
            <person name="Bloem J."/>
            <person name="Labutti K."/>
            <person name="Salamov A."/>
            <person name="Andreopoulos B."/>
            <person name="Baker S."/>
            <person name="Barry K."/>
            <person name="Bills G."/>
            <person name="Bluhm B."/>
            <person name="Cannon C."/>
            <person name="Castanera R."/>
            <person name="Culley D."/>
            <person name="Daum C."/>
            <person name="Ezra D."/>
            <person name="Gonzalez J."/>
            <person name="Henrissat B."/>
            <person name="Kuo A."/>
            <person name="Liang C."/>
            <person name="Lipzen A."/>
            <person name="Lutzoni F."/>
            <person name="Magnuson J."/>
            <person name="Mondo S."/>
            <person name="Nolan M."/>
            <person name="Ohm R."/>
            <person name="Pangilinan J."/>
            <person name="Park H.-J."/>
            <person name="Ramirez L."/>
            <person name="Alfaro M."/>
            <person name="Sun H."/>
            <person name="Tritt A."/>
            <person name="Yoshinaga Y."/>
            <person name="Zwiers L.-H."/>
            <person name="Turgeon B."/>
            <person name="Goodwin S."/>
            <person name="Spatafora J."/>
            <person name="Crous P."/>
            <person name="Grigoriev I."/>
        </authorList>
    </citation>
    <scope>NUCLEOTIDE SEQUENCE</scope>
    <source>
        <strain evidence="3">CBS 101060</strain>
    </source>
</reference>
<feature type="transmembrane region" description="Helical" evidence="2">
    <location>
        <begin position="281"/>
        <end position="305"/>
    </location>
</feature>
<gene>
    <name evidence="3" type="ORF">M501DRAFT_944746</name>
</gene>
<feature type="compositionally biased region" description="Low complexity" evidence="1">
    <location>
        <begin position="14"/>
        <end position="23"/>
    </location>
</feature>
<dbReference type="EMBL" id="MU006127">
    <property type="protein sequence ID" value="KAF2834162.1"/>
    <property type="molecule type" value="Genomic_DNA"/>
</dbReference>
<feature type="region of interest" description="Disordered" evidence="1">
    <location>
        <begin position="900"/>
        <end position="922"/>
    </location>
</feature>
<feature type="transmembrane region" description="Helical" evidence="2">
    <location>
        <begin position="237"/>
        <end position="261"/>
    </location>
</feature>
<dbReference type="Proteomes" id="UP000799429">
    <property type="component" value="Unassembled WGS sequence"/>
</dbReference>
<comment type="caution">
    <text evidence="3">The sequence shown here is derived from an EMBL/GenBank/DDBJ whole genome shotgun (WGS) entry which is preliminary data.</text>
</comment>
<organism evidence="3 4">
    <name type="scientific">Patellaria atrata CBS 101060</name>
    <dbReference type="NCBI Taxonomy" id="1346257"/>
    <lineage>
        <taxon>Eukaryota</taxon>
        <taxon>Fungi</taxon>
        <taxon>Dikarya</taxon>
        <taxon>Ascomycota</taxon>
        <taxon>Pezizomycotina</taxon>
        <taxon>Dothideomycetes</taxon>
        <taxon>Dothideomycetes incertae sedis</taxon>
        <taxon>Patellariales</taxon>
        <taxon>Patellariaceae</taxon>
        <taxon>Patellaria</taxon>
    </lineage>
</organism>
<evidence type="ECO:0000256" key="2">
    <source>
        <dbReference type="SAM" id="Phobius"/>
    </source>
</evidence>
<keyword evidence="2" id="KW-0812">Transmembrane</keyword>
<feature type="region of interest" description="Disordered" evidence="1">
    <location>
        <begin position="1"/>
        <end position="70"/>
    </location>
</feature>
<feature type="compositionally biased region" description="Low complexity" evidence="1">
    <location>
        <begin position="112"/>
        <end position="132"/>
    </location>
</feature>
<feature type="compositionally biased region" description="Polar residues" evidence="1">
    <location>
        <begin position="905"/>
        <end position="919"/>
    </location>
</feature>
<evidence type="ECO:0000313" key="4">
    <source>
        <dbReference type="Proteomes" id="UP000799429"/>
    </source>
</evidence>
<feature type="compositionally biased region" description="Polar residues" evidence="1">
    <location>
        <begin position="170"/>
        <end position="182"/>
    </location>
</feature>
<feature type="region of interest" description="Disordered" evidence="1">
    <location>
        <begin position="105"/>
        <end position="143"/>
    </location>
</feature>
<protein>
    <submittedName>
        <fullName evidence="3">Uncharacterized protein</fullName>
    </submittedName>
</protein>
<name>A0A9P4VM04_9PEZI</name>
<accession>A0A9P4VM04</accession>
<feature type="transmembrane region" description="Helical" evidence="2">
    <location>
        <begin position="800"/>
        <end position="821"/>
    </location>
</feature>
<sequence length="941" mass="102997">MAEGILSDRRPLVSESSELSDLSTPPHLYYQQHSVSPLSPRSPFRSRPGYSRLESDQTIEEEDYARDQRFEGDIADSFDVQSASRGLGITTGTIPNLGRRISGQSIARVPVGSKHASRSSASPSHRSLSGSPFSPPSNLRHVSDLSGSAQYEGVGGHYDYIGPENEAQKSRSNPSASISSLHSGYEHQDSYQRVPASGDNIKRHSAAISVKSAYERDFDPPKQCSTRKHFYRGRANWLAISILVVAVYSTALSGIFLIIAFNGTRWGHTVRTNGPITPSNAGLVVNILAKTVELSFVALFVAFLGQVLSRRAFMKEGKGVTLAEWNMRSWILQPATMFTHWEAVKYAALSVLGASSLIAAIVAMLYTTAANALVTPQLKFSPWERRVMQGRVVASFANPKYIGKQCPTPIPFDSDPSFGENTCVQIEHAAQGYHNYQRFLRSWDMVAGNGNGSTDMETRPKALGLLHENTTVIGSWVETINETASHEKFGRIINNVSLAMPHAGIFEASRNQINGLMQPEELDGLGVYSVHASVPNPVANVLCTNVKEEEIAPLIYDKWPHAKDNWTSGEFPGVFTDIHVGNRTVFDEVFGWKNESGRQPPFFAKLPKPFNTILNQTGIVWARPEIYLLAAGGDALAGLYSLCSIKVSLTANCSARYNATAKGGTMETLCEDPFDEMTFIKSLHNATTGIPDKDWKNVGSEWANSLSLNTGINDANASNSRILSQLILRKPSLNPALPSIAEAIAVLASCTLLQSSQDSPFVQFWNYSATILDNPQFQYFNASIRAQEYTSGGTDASNKAFFPVLLLVFLTNIGVLAYFLIHKGLVTDFSEPPNLLTIAINSPPSHLLAGSCGGGPEGDQYKVNWYVNTEGDHLFMESGERPIGSRQRHFHRGGATIYHPPTPNTPGLHQSPADFQQSPAVPHQSPVMQMYAKLAKRTSRL</sequence>
<feature type="compositionally biased region" description="Basic and acidic residues" evidence="1">
    <location>
        <begin position="1"/>
        <end position="12"/>
    </location>
</feature>
<evidence type="ECO:0000313" key="3">
    <source>
        <dbReference type="EMBL" id="KAF2834162.1"/>
    </source>
</evidence>
<feature type="transmembrane region" description="Helical" evidence="2">
    <location>
        <begin position="346"/>
        <end position="366"/>
    </location>
</feature>
<dbReference type="AlphaFoldDB" id="A0A9P4VM04"/>
<dbReference type="OrthoDB" id="4721035at2759"/>
<keyword evidence="2" id="KW-1133">Transmembrane helix</keyword>
<keyword evidence="2" id="KW-0472">Membrane</keyword>